<keyword evidence="3" id="KW-1185">Reference proteome</keyword>
<dbReference type="InterPro" id="IPR053176">
    <property type="entry name" value="T6SS_TssE1-like"/>
</dbReference>
<accession>A0A1H9JI88</accession>
<dbReference type="AlphaFoldDB" id="A0A1H9JI88"/>
<sequence length="161" mass="18225">MLNNKSYPPCLLQRLLDDEPRTLAEAWGKFEFDERRMRALIQENIADILNTVNSESAVNSERYPYPAASVVNFGVASMVGEYSMAQGWSQLEQQIREAIIRFEPRIAAETLVISLLGDIQSPACNGIIHFEIRALVQMNSYSFGLRLNAHYDIENDSALIK</sequence>
<organism evidence="2 3">
    <name type="scientific">Rosenbergiella nectarea</name>
    <dbReference type="NCBI Taxonomy" id="988801"/>
    <lineage>
        <taxon>Bacteria</taxon>
        <taxon>Pseudomonadati</taxon>
        <taxon>Pseudomonadota</taxon>
        <taxon>Gammaproteobacteria</taxon>
        <taxon>Enterobacterales</taxon>
        <taxon>Erwiniaceae</taxon>
        <taxon>Rosenbergiella</taxon>
    </lineage>
</organism>
<name>A0A1H9JI88_9GAMM</name>
<dbReference type="RefSeq" id="WP_092676437.1">
    <property type="nucleotide sequence ID" value="NZ_FOGC01000007.1"/>
</dbReference>
<dbReference type="EMBL" id="FOGC01000007">
    <property type="protein sequence ID" value="SEQ86493.1"/>
    <property type="molecule type" value="Genomic_DNA"/>
</dbReference>
<gene>
    <name evidence="2" type="ORF">SAMN05216522_107197</name>
</gene>
<reference evidence="3" key="1">
    <citation type="submission" date="2016-10" db="EMBL/GenBank/DDBJ databases">
        <authorList>
            <person name="Varghese N."/>
            <person name="Submissions S."/>
        </authorList>
    </citation>
    <scope>NUCLEOTIDE SEQUENCE [LARGE SCALE GENOMIC DNA]</scope>
    <source>
        <strain evidence="3">8N4</strain>
    </source>
</reference>
<proteinExistence type="predicted"/>
<evidence type="ECO:0000313" key="3">
    <source>
        <dbReference type="Proteomes" id="UP000242515"/>
    </source>
</evidence>
<dbReference type="InterPro" id="IPR007048">
    <property type="entry name" value="IraD/Gp25-like"/>
</dbReference>
<evidence type="ECO:0000313" key="2">
    <source>
        <dbReference type="EMBL" id="SEQ86493.1"/>
    </source>
</evidence>
<dbReference type="PANTHER" id="PTHR38595:SF1">
    <property type="entry name" value="TYPE VI SECRETION SYSTEM COMPONENT TSSE1"/>
    <property type="match status" value="1"/>
</dbReference>
<dbReference type="OrthoDB" id="119583at2"/>
<dbReference type="Proteomes" id="UP000242515">
    <property type="component" value="Unassembled WGS sequence"/>
</dbReference>
<dbReference type="SUPFAM" id="SSF160719">
    <property type="entry name" value="gpW/gp25-like"/>
    <property type="match status" value="1"/>
</dbReference>
<evidence type="ECO:0000259" key="1">
    <source>
        <dbReference type="Pfam" id="PF04965"/>
    </source>
</evidence>
<protein>
    <submittedName>
        <fullName evidence="2">Type VI secretion system protein ImpF</fullName>
    </submittedName>
</protein>
<dbReference type="PANTHER" id="PTHR38595">
    <property type="entry name" value="CYTOPLASMIC PROTEIN-RELATED"/>
    <property type="match status" value="1"/>
</dbReference>
<feature type="domain" description="IraD/Gp25-like" evidence="1">
    <location>
        <begin position="36"/>
        <end position="139"/>
    </location>
</feature>
<dbReference type="Pfam" id="PF04965">
    <property type="entry name" value="GPW_gp25"/>
    <property type="match status" value="1"/>
</dbReference>
<dbReference type="STRING" id="988801.SAMN05216522_107197"/>